<dbReference type="InParanoid" id="A0A078A3Z5"/>
<dbReference type="EMBL" id="CCKQ01004333">
    <property type="protein sequence ID" value="CDW75484.1"/>
    <property type="molecule type" value="Genomic_DNA"/>
</dbReference>
<evidence type="ECO:0000313" key="1">
    <source>
        <dbReference type="EMBL" id="CDW75484.1"/>
    </source>
</evidence>
<protein>
    <submittedName>
        <fullName evidence="1">Uncharacterized protein</fullName>
    </submittedName>
</protein>
<reference evidence="1 2" key="1">
    <citation type="submission" date="2014-06" db="EMBL/GenBank/DDBJ databases">
        <authorList>
            <person name="Swart Estienne"/>
        </authorList>
    </citation>
    <scope>NUCLEOTIDE SEQUENCE [LARGE SCALE GENOMIC DNA]</scope>
    <source>
        <strain evidence="1 2">130c</strain>
    </source>
</reference>
<name>A0A078A3Z5_STYLE</name>
<dbReference type="OrthoDB" id="307342at2759"/>
<proteinExistence type="predicted"/>
<accession>A0A078A3Z5</accession>
<organism evidence="1 2">
    <name type="scientific">Stylonychia lemnae</name>
    <name type="common">Ciliate</name>
    <dbReference type="NCBI Taxonomy" id="5949"/>
    <lineage>
        <taxon>Eukaryota</taxon>
        <taxon>Sar</taxon>
        <taxon>Alveolata</taxon>
        <taxon>Ciliophora</taxon>
        <taxon>Intramacronucleata</taxon>
        <taxon>Spirotrichea</taxon>
        <taxon>Stichotrichia</taxon>
        <taxon>Sporadotrichida</taxon>
        <taxon>Oxytrichidae</taxon>
        <taxon>Stylonychinae</taxon>
        <taxon>Stylonychia</taxon>
    </lineage>
</organism>
<sequence length="258" mass="29626">MFLDSKTKFNWNRPATTATFGARGSMNAEDLGKWSSSNMYRTSYNDMSIKQPVENKNHVIPGYQGYVPSKGPDNELAGTFTTLSRRCFTRERLDARPYIPGTSSFNFTKIPSKQDDTMRAIHHKYGKQTIPIPHPNNDVPGGSRAWSSTFRESYGVNPRFRDKQNFKQRMSLADGDFDNTMRNTNRGKGLVTASGFCTAMTFFDGTTWVPDKHLHTDMVRTEYRNRFNQPKPFHKIALRKSVYQVPKKVLIYDKEPVK</sequence>
<dbReference type="Proteomes" id="UP000039865">
    <property type="component" value="Unassembled WGS sequence"/>
</dbReference>
<evidence type="ECO:0000313" key="2">
    <source>
        <dbReference type="Proteomes" id="UP000039865"/>
    </source>
</evidence>
<gene>
    <name evidence="1" type="primary">Contig18001.g19135</name>
    <name evidence="1" type="ORF">STYLEM_4474</name>
</gene>
<dbReference type="OMA" id="DKMITTY"/>
<keyword evidence="2" id="KW-1185">Reference proteome</keyword>
<dbReference type="AlphaFoldDB" id="A0A078A3Z5"/>